<dbReference type="Gene3D" id="3.40.50.2000">
    <property type="entry name" value="Glycogen Phosphorylase B"/>
    <property type="match status" value="2"/>
</dbReference>
<evidence type="ECO:0000313" key="2">
    <source>
        <dbReference type="EMBL" id="PWC26330.1"/>
    </source>
</evidence>
<dbReference type="Proteomes" id="UP000245048">
    <property type="component" value="Unassembled WGS sequence"/>
</dbReference>
<keyword evidence="1" id="KW-0808">Transferase</keyword>
<dbReference type="AlphaFoldDB" id="A0A2U1UXH5"/>
<dbReference type="EMBL" id="PDOA01000052">
    <property type="protein sequence ID" value="PWC26330.1"/>
    <property type="molecule type" value="Genomic_DNA"/>
</dbReference>
<sequence>MRSLYDCTVFCDDPAALAPVGVAVRDQLQAFRAIGPHDRILHQIGNNGGHVFVLRALRQFPGVVTIHDIGLFYLYELETRGIDPMLAQMAFSAPRLASVYGRHWKRLNMKTAANYALFDMQRELLQRSSGVVVHSHFARAKLQAIYGPELTRHVSVIPHFAPPAYMPEQAEARRKLGLPADAFIVTTSGFATRAKRFDWMMEALEAVLKQGLELIWIHAGEERPEEYDVSAQLQNFPLLRERTRITGYIDEEALNAQIAACDLLLNLRFPSVGESSGTLARALAAGRCCVVSDTASYRELPREAVIHLPVFNQVRALVQAVRALHQDRSMLHSFGANARRYAETELSMASVAARYREAIEESQAHTRPRPGLLPRPLPSVPPILVMEGGETLSRESVAETLRDVTGHCRLLLKFRDLAELAASYAARPPLLAELLPEHVKVMDLRVLAPEDAPDNAAEGVPAAAAQEALLGPLAQASGILLQLEIAGSAA</sequence>
<reference evidence="3" key="1">
    <citation type="submission" date="2017-10" db="EMBL/GenBank/DDBJ databases">
        <authorList>
            <person name="Toshchakov S.V."/>
            <person name="Goeva M.A."/>
        </authorList>
    </citation>
    <scope>NUCLEOTIDE SEQUENCE [LARGE SCALE GENOMIC DNA]</scope>
    <source>
        <strain evidence="3">JR1/69-1-13</strain>
    </source>
</reference>
<dbReference type="SUPFAM" id="SSF53756">
    <property type="entry name" value="UDP-Glycosyltransferase/glycogen phosphorylase"/>
    <property type="match status" value="1"/>
</dbReference>
<accession>A0A2U1UXH5</accession>
<evidence type="ECO:0000256" key="1">
    <source>
        <dbReference type="ARBA" id="ARBA00022679"/>
    </source>
</evidence>
<proteinExistence type="predicted"/>
<dbReference type="GO" id="GO:0016757">
    <property type="term" value="F:glycosyltransferase activity"/>
    <property type="evidence" value="ECO:0007669"/>
    <property type="project" value="TreeGrafter"/>
</dbReference>
<name>A0A2U1UXH5_9PROT</name>
<dbReference type="CDD" id="cd03801">
    <property type="entry name" value="GT4_PimA-like"/>
    <property type="match status" value="1"/>
</dbReference>
<protein>
    <recommendedName>
        <fullName evidence="4">Glycosyl transferase family 1 domain-containing protein</fullName>
    </recommendedName>
</protein>
<dbReference type="GO" id="GO:0009103">
    <property type="term" value="P:lipopolysaccharide biosynthetic process"/>
    <property type="evidence" value="ECO:0007669"/>
    <property type="project" value="TreeGrafter"/>
</dbReference>
<dbReference type="PANTHER" id="PTHR46401:SF2">
    <property type="entry name" value="GLYCOSYLTRANSFERASE WBBK-RELATED"/>
    <property type="match status" value="1"/>
</dbReference>
<keyword evidence="3" id="KW-1185">Reference proteome</keyword>
<dbReference type="OrthoDB" id="9801609at2"/>
<dbReference type="Pfam" id="PF13692">
    <property type="entry name" value="Glyco_trans_1_4"/>
    <property type="match status" value="1"/>
</dbReference>
<evidence type="ECO:0008006" key="4">
    <source>
        <dbReference type="Google" id="ProtNLM"/>
    </source>
</evidence>
<evidence type="ECO:0000313" key="3">
    <source>
        <dbReference type="Proteomes" id="UP000245048"/>
    </source>
</evidence>
<dbReference type="RefSeq" id="WP_109519385.1">
    <property type="nucleotide sequence ID" value="NZ_PDOA01000052.1"/>
</dbReference>
<dbReference type="PANTHER" id="PTHR46401">
    <property type="entry name" value="GLYCOSYLTRANSFERASE WBBK-RELATED"/>
    <property type="match status" value="1"/>
</dbReference>
<organism evidence="2 3">
    <name type="scientific">Teichococcus aestuarii</name>
    <dbReference type="NCBI Taxonomy" id="568898"/>
    <lineage>
        <taxon>Bacteria</taxon>
        <taxon>Pseudomonadati</taxon>
        <taxon>Pseudomonadota</taxon>
        <taxon>Alphaproteobacteria</taxon>
        <taxon>Acetobacterales</taxon>
        <taxon>Roseomonadaceae</taxon>
        <taxon>Roseomonas</taxon>
    </lineage>
</organism>
<gene>
    <name evidence="2" type="ORF">CR165_23785</name>
</gene>
<comment type="caution">
    <text evidence="2">The sequence shown here is derived from an EMBL/GenBank/DDBJ whole genome shotgun (WGS) entry which is preliminary data.</text>
</comment>